<organism evidence="8 9">
    <name type="scientific">Miscanthus lutarioriparius</name>
    <dbReference type="NCBI Taxonomy" id="422564"/>
    <lineage>
        <taxon>Eukaryota</taxon>
        <taxon>Viridiplantae</taxon>
        <taxon>Streptophyta</taxon>
        <taxon>Embryophyta</taxon>
        <taxon>Tracheophyta</taxon>
        <taxon>Spermatophyta</taxon>
        <taxon>Magnoliopsida</taxon>
        <taxon>Liliopsida</taxon>
        <taxon>Poales</taxon>
        <taxon>Poaceae</taxon>
        <taxon>PACMAD clade</taxon>
        <taxon>Panicoideae</taxon>
        <taxon>Andropogonodae</taxon>
        <taxon>Andropogoneae</taxon>
        <taxon>Saccharinae</taxon>
        <taxon>Miscanthus</taxon>
    </lineage>
</organism>
<dbReference type="PRINTS" id="PR01033">
    <property type="entry name" value="PHYTOCHROME"/>
</dbReference>
<dbReference type="GO" id="GO:0009584">
    <property type="term" value="P:detection of visible light"/>
    <property type="evidence" value="ECO:0007669"/>
    <property type="project" value="InterPro"/>
</dbReference>
<comment type="caution">
    <text evidence="8">The sequence shown here is derived from an EMBL/GenBank/DDBJ whole genome shotgun (WGS) entry which is preliminary data.</text>
</comment>
<dbReference type="InterPro" id="IPR016132">
    <property type="entry name" value="Phyto_chromo_attachment"/>
</dbReference>
<evidence type="ECO:0000256" key="3">
    <source>
        <dbReference type="ARBA" id="ARBA00022543"/>
    </source>
</evidence>
<feature type="domain" description="Phytochrome chromophore attachment site" evidence="7">
    <location>
        <begin position="130"/>
        <end position="171"/>
    </location>
</feature>
<keyword evidence="9" id="KW-1185">Reference proteome</keyword>
<dbReference type="OrthoDB" id="2015534at2759"/>
<dbReference type="PROSITE" id="PS50046">
    <property type="entry name" value="PHYTOCHROME_2"/>
    <property type="match status" value="2"/>
</dbReference>
<evidence type="ECO:0000256" key="2">
    <source>
        <dbReference type="ARBA" id="ARBA00008235"/>
    </source>
</evidence>
<dbReference type="InterPro" id="IPR029016">
    <property type="entry name" value="GAF-like_dom_sf"/>
</dbReference>
<accession>A0A811QAQ9</accession>
<comment type="function">
    <text evidence="1">Regulatory photoreceptor which exists in two forms that are reversibly interconvertible by light: the Pr form that absorbs maximally in the red region of the spectrum and the Pfr form that absorbs maximally in the far-red region. Photoconversion of Pr to Pfr induces an array of morphogenic responses, whereas reconversion of Pfr to Pr cancels the induction of those responses. Pfr controls the expression of a number of nuclear genes including those encoding the small subunit of ribulose-bisphosphate carboxylase, chlorophyll A/B binding protein, protochlorophyllide reductase, rRNA, etc. It also controls the expression of its own gene(s) in a negative feedback fashion.</text>
</comment>
<dbReference type="AlphaFoldDB" id="A0A811QAQ9"/>
<evidence type="ECO:0000256" key="6">
    <source>
        <dbReference type="ARBA" id="ARBA00023170"/>
    </source>
</evidence>
<reference evidence="8" key="1">
    <citation type="submission" date="2020-10" db="EMBL/GenBank/DDBJ databases">
        <authorList>
            <person name="Han B."/>
            <person name="Lu T."/>
            <person name="Zhao Q."/>
            <person name="Huang X."/>
            <person name="Zhao Y."/>
        </authorList>
    </citation>
    <scope>NUCLEOTIDE SEQUENCE</scope>
</reference>
<dbReference type="PANTHER" id="PTHR47876:SF3">
    <property type="entry name" value="PHYTOCHROME 1"/>
    <property type="match status" value="1"/>
</dbReference>
<evidence type="ECO:0000256" key="4">
    <source>
        <dbReference type="ARBA" id="ARBA00022606"/>
    </source>
</evidence>
<sequence>MSLNVIAFSENAPEMFKTISHAEPSIYESPMLSIGTNALSLFMEYSATSLHKVLRSADVSSLNPVLAECKSSGKLFYAIAHQVTGTGCLVVDFGPVKPSEFPTAAAWASPQSYMLAALAVSKIQSVPGGSMEVLCNTLVQEIFDLVGYDRVMAYKFHEDYHGEIIAEYMKNMKSVASLVMAVVINENGEYSDAKHEQPTEWRHPRKKLWGLIVCQHMSPRHVPFSLRHACEFIAQVFAVHINKELELEKQMRHKSMIKRSSMNFEMGELVLQDVLEAAISEVRVACQRKGITVSTDHAEKFRMQRLNNTNLMQLLQNVLFDFLFASVKFCPIGGSIVISCKQTMKIGENINTMDLELRYTSRALYCTHTTFSDMKQ</sequence>
<proteinExistence type="inferred from homology"/>
<protein>
    <recommendedName>
        <fullName evidence="7">Phytochrome chromophore attachment site domain-containing protein</fullName>
    </recommendedName>
</protein>
<dbReference type="InterPro" id="IPR035965">
    <property type="entry name" value="PAS-like_dom_sf"/>
</dbReference>
<evidence type="ECO:0000256" key="1">
    <source>
        <dbReference type="ARBA" id="ARBA00002479"/>
    </source>
</evidence>
<gene>
    <name evidence="8" type="ORF">NCGR_LOCUS37443</name>
</gene>
<dbReference type="PANTHER" id="PTHR47876">
    <property type="entry name" value="OS08G0260000 PROTEIN"/>
    <property type="match status" value="1"/>
</dbReference>
<comment type="similarity">
    <text evidence="2">Belongs to the phytochrome family.</text>
</comment>
<evidence type="ECO:0000313" key="8">
    <source>
        <dbReference type="EMBL" id="CAD6253824.1"/>
    </source>
</evidence>
<dbReference type="Gene3D" id="3.30.450.20">
    <property type="entry name" value="PAS domain"/>
    <property type="match status" value="1"/>
</dbReference>
<evidence type="ECO:0000256" key="5">
    <source>
        <dbReference type="ARBA" id="ARBA00022991"/>
    </source>
</evidence>
<keyword evidence="6" id="KW-0675">Receptor</keyword>
<keyword evidence="4" id="KW-0716">Sensory transduction</keyword>
<dbReference type="InterPro" id="IPR003018">
    <property type="entry name" value="GAF"/>
</dbReference>
<evidence type="ECO:0000313" key="9">
    <source>
        <dbReference type="Proteomes" id="UP000604825"/>
    </source>
</evidence>
<dbReference type="GO" id="GO:0006355">
    <property type="term" value="P:regulation of DNA-templated transcription"/>
    <property type="evidence" value="ECO:0007669"/>
    <property type="project" value="InterPro"/>
</dbReference>
<dbReference type="InterPro" id="IPR001294">
    <property type="entry name" value="Phytochrome"/>
</dbReference>
<dbReference type="Pfam" id="PF08446">
    <property type="entry name" value="PAS_2"/>
    <property type="match status" value="1"/>
</dbReference>
<evidence type="ECO:0000259" key="7">
    <source>
        <dbReference type="PROSITE" id="PS50046"/>
    </source>
</evidence>
<dbReference type="Proteomes" id="UP000604825">
    <property type="component" value="Unassembled WGS sequence"/>
</dbReference>
<dbReference type="Gene3D" id="3.30.450.40">
    <property type="match status" value="2"/>
</dbReference>
<keyword evidence="5" id="KW-0157">Chromophore</keyword>
<dbReference type="GO" id="GO:0009881">
    <property type="term" value="F:photoreceptor activity"/>
    <property type="evidence" value="ECO:0007669"/>
    <property type="project" value="UniProtKB-KW"/>
</dbReference>
<feature type="domain" description="Phytochrome chromophore attachment site" evidence="7">
    <location>
        <begin position="172"/>
        <end position="235"/>
    </location>
</feature>
<name>A0A811QAQ9_9POAL</name>
<keyword evidence="3" id="KW-0600">Photoreceptor protein</keyword>
<dbReference type="SUPFAM" id="SSF55785">
    <property type="entry name" value="PYP-like sensor domain (PAS domain)"/>
    <property type="match status" value="1"/>
</dbReference>
<dbReference type="EMBL" id="CAJGYO010000009">
    <property type="protein sequence ID" value="CAD6253824.1"/>
    <property type="molecule type" value="Genomic_DNA"/>
</dbReference>
<dbReference type="SUPFAM" id="SSF55781">
    <property type="entry name" value="GAF domain-like"/>
    <property type="match status" value="1"/>
</dbReference>
<dbReference type="Pfam" id="PF01590">
    <property type="entry name" value="GAF"/>
    <property type="match status" value="1"/>
</dbReference>
<dbReference type="InterPro" id="IPR013654">
    <property type="entry name" value="PAS_2"/>
</dbReference>